<sequence>MLDRLWRRLLWPAVMRDADRLIEAHGRGAYGLARLGATASHEMDGHGHWCSVAREIARRLEQQYRARQS</sequence>
<evidence type="ECO:0000313" key="2">
    <source>
        <dbReference type="Proteomes" id="UP000290759"/>
    </source>
</evidence>
<keyword evidence="2" id="KW-1185">Reference proteome</keyword>
<comment type="caution">
    <text evidence="1">The sequence shown here is derived from an EMBL/GenBank/DDBJ whole genome shotgun (WGS) entry which is preliminary data.</text>
</comment>
<name>A0A4Q2U789_9HYPH</name>
<dbReference type="OrthoDB" id="9876489at2"/>
<accession>A0A4Q2U789</accession>
<dbReference type="EMBL" id="QYBB01000021">
    <property type="protein sequence ID" value="RYC30735.1"/>
    <property type="molecule type" value="Genomic_DNA"/>
</dbReference>
<evidence type="ECO:0000313" key="1">
    <source>
        <dbReference type="EMBL" id="RYC30735.1"/>
    </source>
</evidence>
<reference evidence="1 2" key="1">
    <citation type="submission" date="2018-12" db="EMBL/GenBank/DDBJ databases">
        <authorList>
            <person name="Grouzdev D.S."/>
            <person name="Krutkina M.S."/>
        </authorList>
    </citation>
    <scope>NUCLEOTIDE SEQUENCE [LARGE SCALE GENOMIC DNA]</scope>
    <source>
        <strain evidence="1 2">RmlP026</strain>
    </source>
</reference>
<dbReference type="Proteomes" id="UP000290759">
    <property type="component" value="Unassembled WGS sequence"/>
</dbReference>
<gene>
    <name evidence="1" type="ORF">D3273_17125</name>
</gene>
<protein>
    <submittedName>
        <fullName evidence="1">Uncharacterized protein</fullName>
    </submittedName>
</protein>
<reference evidence="1 2" key="2">
    <citation type="submission" date="2019-02" db="EMBL/GenBank/DDBJ databases">
        <title>'Lichenibacterium ramalinii' gen. nov. sp. nov., 'Lichenibacterium minor' gen. nov. sp. nov.</title>
        <authorList>
            <person name="Pankratov T."/>
        </authorList>
    </citation>
    <scope>NUCLEOTIDE SEQUENCE [LARGE SCALE GENOMIC DNA]</scope>
    <source>
        <strain evidence="1 2">RmlP026</strain>
    </source>
</reference>
<proteinExistence type="predicted"/>
<organism evidence="1 2">
    <name type="scientific">Lichenibacterium minor</name>
    <dbReference type="NCBI Taxonomy" id="2316528"/>
    <lineage>
        <taxon>Bacteria</taxon>
        <taxon>Pseudomonadati</taxon>
        <taxon>Pseudomonadota</taxon>
        <taxon>Alphaproteobacteria</taxon>
        <taxon>Hyphomicrobiales</taxon>
        <taxon>Lichenihabitantaceae</taxon>
        <taxon>Lichenibacterium</taxon>
    </lineage>
</organism>
<dbReference type="RefSeq" id="WP_129228111.1">
    <property type="nucleotide sequence ID" value="NZ_QYBB01000021.1"/>
</dbReference>
<dbReference type="AlphaFoldDB" id="A0A4Q2U789"/>